<dbReference type="Proteomes" id="UP001230188">
    <property type="component" value="Unassembled WGS sequence"/>
</dbReference>
<dbReference type="EMBL" id="JAQMWT010000122">
    <property type="protein sequence ID" value="KAJ8610032.1"/>
    <property type="molecule type" value="Genomic_DNA"/>
</dbReference>
<proteinExistence type="predicted"/>
<sequence>MAAEAHTAGSGESEEKQWSIPLRRRNPSFFGTTDSMCSTPPAGELLQRERKHINVCVVDDGPAKSWLKALSTHPLITVVAGIAQIFGLGRVASSLSAVSLSSLHSADIDNFEEYDIMLDKAYEVAPTPSSTDSSFGYGFYVAITPPHQPDHAAERLTGEGDVPTGIFASLRAKHLAAVSQ</sequence>
<keyword evidence="2" id="KW-1185">Reference proteome</keyword>
<gene>
    <name evidence="1" type="ORF">CTAYLR_006648</name>
</gene>
<comment type="caution">
    <text evidence="1">The sequence shown here is derived from an EMBL/GenBank/DDBJ whole genome shotgun (WGS) entry which is preliminary data.</text>
</comment>
<accession>A0AAD7UK60</accession>
<protein>
    <submittedName>
        <fullName evidence="1">Uncharacterized protein</fullName>
    </submittedName>
</protein>
<evidence type="ECO:0000313" key="2">
    <source>
        <dbReference type="Proteomes" id="UP001230188"/>
    </source>
</evidence>
<organism evidence="1 2">
    <name type="scientific">Chrysophaeum taylorii</name>
    <dbReference type="NCBI Taxonomy" id="2483200"/>
    <lineage>
        <taxon>Eukaryota</taxon>
        <taxon>Sar</taxon>
        <taxon>Stramenopiles</taxon>
        <taxon>Ochrophyta</taxon>
        <taxon>Pelagophyceae</taxon>
        <taxon>Pelagomonadales</taxon>
        <taxon>Pelagomonadaceae</taxon>
        <taxon>Chrysophaeum</taxon>
    </lineage>
</organism>
<name>A0AAD7UK60_9STRA</name>
<reference evidence="1" key="1">
    <citation type="submission" date="2023-01" db="EMBL/GenBank/DDBJ databases">
        <title>Metagenome sequencing of chrysophaentin producing Chrysophaeum taylorii.</title>
        <authorList>
            <person name="Davison J."/>
            <person name="Bewley C."/>
        </authorList>
    </citation>
    <scope>NUCLEOTIDE SEQUENCE</scope>
    <source>
        <strain evidence="1">NIES-1699</strain>
    </source>
</reference>
<evidence type="ECO:0000313" key="1">
    <source>
        <dbReference type="EMBL" id="KAJ8610032.1"/>
    </source>
</evidence>
<dbReference type="AlphaFoldDB" id="A0AAD7UK60"/>